<keyword evidence="1" id="KW-0812">Transmembrane</keyword>
<feature type="transmembrane region" description="Helical" evidence="1">
    <location>
        <begin position="21"/>
        <end position="38"/>
    </location>
</feature>
<reference evidence="2" key="1">
    <citation type="journal article" date="2009" name="Proc. Natl. Acad. Sci. U.S.A.">
        <title>Eukaryote-to-eukaryote gene transfer events revealed by the genome sequence of the wine yeast Saccharomyces cerevisiae EC1118.</title>
        <authorList>
            <person name="Novo M."/>
            <person name="Bigey F."/>
            <person name="Beyne E."/>
            <person name="Galeote V."/>
            <person name="Gavory F."/>
            <person name="Mallet S."/>
            <person name="Cambot B."/>
            <person name="Legras J.L."/>
            <person name="Wincker P."/>
            <person name="Casaregola S."/>
            <person name="Dequin S."/>
        </authorList>
    </citation>
    <scope>NUCLEOTIDE SEQUENCE [LARGE SCALE GENOMIC DNA]</scope>
    <source>
        <strain evidence="2">Lalvin EC1118</strain>
        <strain>Lalvin EC1118 / Prise de mousse</strain>
    </source>
</reference>
<organism evidence="2">
    <name type="scientific">Saccharomyces cerevisiae (strain Lalvin EC1118 / Prise de mousse)</name>
    <name type="common">Baker's yeast</name>
    <dbReference type="NCBI Taxonomy" id="643680"/>
    <lineage>
        <taxon>Eukaryota</taxon>
        <taxon>Fungi</taxon>
        <taxon>Dikarya</taxon>
        <taxon>Ascomycota</taxon>
        <taxon>Saccharomycotina</taxon>
        <taxon>Saccharomycetes</taxon>
        <taxon>Saccharomycetales</taxon>
        <taxon>Saccharomycetaceae</taxon>
        <taxon>Saccharomyces</taxon>
    </lineage>
</organism>
<evidence type="ECO:0000313" key="2">
    <source>
        <dbReference type="EMBL" id="CAY82171.2"/>
    </source>
</evidence>
<gene>
    <name evidence="2" type="ORF">EC1118_1N18_0122g</name>
</gene>
<accession>C8ZFK5</accession>
<proteinExistence type="predicted"/>
<dbReference type="HOGENOM" id="CLU_2238710_0_0_1"/>
<protein>
    <submittedName>
        <fullName evidence="2">EC1118_1N18_0122p</fullName>
    </submittedName>
</protein>
<keyword evidence="1" id="KW-0472">Membrane</keyword>
<evidence type="ECO:0000256" key="1">
    <source>
        <dbReference type="SAM" id="Phobius"/>
    </source>
</evidence>
<keyword evidence="1" id="KW-1133">Transmembrane helix</keyword>
<name>C8ZFK5_YEAS8</name>
<dbReference type="AlphaFoldDB" id="C8ZFK5"/>
<sequence>MVMTKAIRMHVAVRLQWIHPRNAFIVLLISNICYLMTMCRIETHLLMTPPLNKTICARKHSYLLLRIFLKTLSRMPAQIFQFSWHHPHTACLKCTIQKMREKANT</sequence>
<dbReference type="EMBL" id="FN393083">
    <property type="protein sequence ID" value="CAY82171.2"/>
    <property type="molecule type" value="Genomic_DNA"/>
</dbReference>